<dbReference type="Pfam" id="PF02630">
    <property type="entry name" value="SCO1-SenC"/>
    <property type="match status" value="1"/>
</dbReference>
<dbReference type="PANTHER" id="PTHR12151:SF25">
    <property type="entry name" value="LINALOOL DEHYDRATASE_ISOMERASE DOMAIN-CONTAINING PROTEIN"/>
    <property type="match status" value="1"/>
</dbReference>
<accession>A0ABU1INK0</accession>
<gene>
    <name evidence="5" type="ORF">JOE21_001984</name>
</gene>
<name>A0ABU1INK0_9BACL</name>
<feature type="transmembrane region" description="Helical" evidence="3">
    <location>
        <begin position="7"/>
        <end position="26"/>
    </location>
</feature>
<dbReference type="PROSITE" id="PS51352">
    <property type="entry name" value="THIOREDOXIN_2"/>
    <property type="match status" value="1"/>
</dbReference>
<feature type="domain" description="Thioredoxin" evidence="4">
    <location>
        <begin position="41"/>
        <end position="209"/>
    </location>
</feature>
<proteinExistence type="inferred from homology"/>
<protein>
    <submittedName>
        <fullName evidence="5">Protein SCO1/2</fullName>
    </submittedName>
</protein>
<evidence type="ECO:0000256" key="3">
    <source>
        <dbReference type="SAM" id="Phobius"/>
    </source>
</evidence>
<reference evidence="5 6" key="1">
    <citation type="submission" date="2023-07" db="EMBL/GenBank/DDBJ databases">
        <title>Genomic Encyclopedia of Type Strains, Phase IV (KMG-IV): sequencing the most valuable type-strain genomes for metagenomic binning, comparative biology and taxonomic classification.</title>
        <authorList>
            <person name="Goeker M."/>
        </authorList>
    </citation>
    <scope>NUCLEOTIDE SEQUENCE [LARGE SCALE GENOMIC DNA]</scope>
    <source>
        <strain evidence="5 6">DSM 45903</strain>
    </source>
</reference>
<evidence type="ECO:0000259" key="4">
    <source>
        <dbReference type="PROSITE" id="PS51352"/>
    </source>
</evidence>
<dbReference type="PANTHER" id="PTHR12151">
    <property type="entry name" value="ELECTRON TRANSPORT PROTIN SCO1/SENC FAMILY MEMBER"/>
    <property type="match status" value="1"/>
</dbReference>
<keyword evidence="3" id="KW-0472">Membrane</keyword>
<comment type="similarity">
    <text evidence="1">Belongs to the SCO1/2 family.</text>
</comment>
<evidence type="ECO:0000313" key="6">
    <source>
        <dbReference type="Proteomes" id="UP001185012"/>
    </source>
</evidence>
<keyword evidence="3" id="KW-1133">Transmembrane helix</keyword>
<dbReference type="InterPro" id="IPR003782">
    <property type="entry name" value="SCO1/SenC"/>
</dbReference>
<dbReference type="Proteomes" id="UP001185012">
    <property type="component" value="Unassembled WGS sequence"/>
</dbReference>
<dbReference type="EMBL" id="JAVDQG010000004">
    <property type="protein sequence ID" value="MDR6225978.1"/>
    <property type="molecule type" value="Genomic_DNA"/>
</dbReference>
<keyword evidence="6" id="KW-1185">Reference proteome</keyword>
<dbReference type="Gene3D" id="3.40.30.10">
    <property type="entry name" value="Glutaredoxin"/>
    <property type="match status" value="1"/>
</dbReference>
<dbReference type="InterPro" id="IPR036249">
    <property type="entry name" value="Thioredoxin-like_sf"/>
</dbReference>
<dbReference type="CDD" id="cd02968">
    <property type="entry name" value="SCO"/>
    <property type="match status" value="1"/>
</dbReference>
<evidence type="ECO:0000256" key="1">
    <source>
        <dbReference type="ARBA" id="ARBA00010996"/>
    </source>
</evidence>
<dbReference type="RefSeq" id="WP_309865278.1">
    <property type="nucleotide sequence ID" value="NZ_JAVDQG010000004.1"/>
</dbReference>
<dbReference type="InterPro" id="IPR013766">
    <property type="entry name" value="Thioredoxin_domain"/>
</dbReference>
<keyword evidence="3" id="KW-0812">Transmembrane</keyword>
<sequence length="218" mass="24498">MQGGRQWSIWVALAVAVIVVGSWWWLDDSPQPVTRTTDPAGINSEPIPEFSYTNQDGEEFGFSDLEGEIWIANLVFTRCPDVCSPMTANLSRVQERLKEEGIDVELVTFSVDPVHDRPEVLKQFGSNLRADFSNWNFLTHDDPEVMHRFLQSAFRAPIKASPATDTEPLTIDHSTRFYVMDPSGRIMMTHDGLQPDMDAIVRDVAALDAADGFVAKKR</sequence>
<evidence type="ECO:0000313" key="5">
    <source>
        <dbReference type="EMBL" id="MDR6225978.1"/>
    </source>
</evidence>
<comment type="caution">
    <text evidence="5">The sequence shown here is derived from an EMBL/GenBank/DDBJ whole genome shotgun (WGS) entry which is preliminary data.</text>
</comment>
<evidence type="ECO:0000256" key="2">
    <source>
        <dbReference type="ARBA" id="ARBA00023008"/>
    </source>
</evidence>
<keyword evidence="2" id="KW-0186">Copper</keyword>
<dbReference type="SUPFAM" id="SSF52833">
    <property type="entry name" value="Thioredoxin-like"/>
    <property type="match status" value="1"/>
</dbReference>
<organism evidence="5 6">
    <name type="scientific">Desmospora profundinema</name>
    <dbReference type="NCBI Taxonomy" id="1571184"/>
    <lineage>
        <taxon>Bacteria</taxon>
        <taxon>Bacillati</taxon>
        <taxon>Bacillota</taxon>
        <taxon>Bacilli</taxon>
        <taxon>Bacillales</taxon>
        <taxon>Thermoactinomycetaceae</taxon>
        <taxon>Desmospora</taxon>
    </lineage>
</organism>